<name>A0ABN8L6T9_CHISP</name>
<sequence length="307" mass="34965">MACNSCAKPYTLFRKEKGCPNCGFSYCSKCLHHTIFINKHDANKMKVCTKCSNTLTNINKSKPLQPPDAYYKRIAMTSNENSNTNNELEEELHRRLKSLKDDRNITAAKTSINDMIQEKLQNLKGVQPTTSDAELQSRLANLRGVPIIDSQTKPTVFTSDLRTEQEQADDLLKSYLEQAKIDKKYKQGFDKNIEDIESRVHKLKGQTADKSTTKHEADSDSTDEEIEIAKLIEKVKVESSLLAEDDISSPSQNEELPFCEICNEDAKMRCLGCRYLFCKRCFMEHRDDDDGCNKYVPYGSTQTEDSI</sequence>
<evidence type="ECO:0000256" key="2">
    <source>
        <dbReference type="ARBA" id="ARBA00022771"/>
    </source>
</evidence>
<evidence type="ECO:0000313" key="7">
    <source>
        <dbReference type="Proteomes" id="UP001153292"/>
    </source>
</evidence>
<proteinExistence type="predicted"/>
<dbReference type="Proteomes" id="UP001153292">
    <property type="component" value="Chromosome 17"/>
</dbReference>
<keyword evidence="1" id="KW-0479">Metal-binding</keyword>
<evidence type="ECO:0000256" key="3">
    <source>
        <dbReference type="ARBA" id="ARBA00022833"/>
    </source>
</evidence>
<gene>
    <name evidence="6" type="ORF">CHILSU_LOCUS3734</name>
</gene>
<dbReference type="Pfam" id="PF01363">
    <property type="entry name" value="FYVE"/>
    <property type="match status" value="1"/>
</dbReference>
<dbReference type="SUPFAM" id="SSF57845">
    <property type="entry name" value="B-box zinc-binding domain"/>
    <property type="match status" value="1"/>
</dbReference>
<dbReference type="InterPro" id="IPR011011">
    <property type="entry name" value="Znf_FYVE_PHD"/>
</dbReference>
<organism evidence="6 7">
    <name type="scientific">Chilo suppressalis</name>
    <name type="common">Asiatic rice borer moth</name>
    <dbReference type="NCBI Taxonomy" id="168631"/>
    <lineage>
        <taxon>Eukaryota</taxon>
        <taxon>Metazoa</taxon>
        <taxon>Ecdysozoa</taxon>
        <taxon>Arthropoda</taxon>
        <taxon>Hexapoda</taxon>
        <taxon>Insecta</taxon>
        <taxon>Pterygota</taxon>
        <taxon>Neoptera</taxon>
        <taxon>Endopterygota</taxon>
        <taxon>Lepidoptera</taxon>
        <taxon>Glossata</taxon>
        <taxon>Ditrysia</taxon>
        <taxon>Pyraloidea</taxon>
        <taxon>Crambidae</taxon>
        <taxon>Crambinae</taxon>
        <taxon>Chilo</taxon>
    </lineage>
</organism>
<dbReference type="EMBL" id="OU963910">
    <property type="protein sequence ID" value="CAH2983442.1"/>
    <property type="molecule type" value="Genomic_DNA"/>
</dbReference>
<dbReference type="Pfam" id="PF22586">
    <property type="entry name" value="ANCHR-like_BBOX"/>
    <property type="match status" value="1"/>
</dbReference>
<dbReference type="SUPFAM" id="SSF57903">
    <property type="entry name" value="FYVE/PHD zinc finger"/>
    <property type="match status" value="1"/>
</dbReference>
<keyword evidence="2" id="KW-0863">Zinc-finger</keyword>
<dbReference type="PANTHER" id="PTHR46603:SF1">
    <property type="entry name" value="ABSCISSION_NOCUT CHECKPOINT REGULATOR"/>
    <property type="match status" value="1"/>
</dbReference>
<dbReference type="InterPro" id="IPR013083">
    <property type="entry name" value="Znf_RING/FYVE/PHD"/>
</dbReference>
<accession>A0ABN8L6T9</accession>
<dbReference type="PANTHER" id="PTHR46603">
    <property type="entry name" value="ABSCISSION/NOCUT CHECKPOINT REGULATOR"/>
    <property type="match status" value="1"/>
</dbReference>
<dbReference type="Gene3D" id="3.30.40.10">
    <property type="entry name" value="Zinc/RING finger domain, C3HC4 (zinc finger)"/>
    <property type="match status" value="1"/>
</dbReference>
<evidence type="ECO:0000313" key="6">
    <source>
        <dbReference type="EMBL" id="CAH2983442.1"/>
    </source>
</evidence>
<dbReference type="InterPro" id="IPR000306">
    <property type="entry name" value="Znf_FYVE"/>
</dbReference>
<feature type="region of interest" description="Disordered" evidence="4">
    <location>
        <begin position="203"/>
        <end position="222"/>
    </location>
</feature>
<reference evidence="6" key="1">
    <citation type="submission" date="2021-12" db="EMBL/GenBank/DDBJ databases">
        <authorList>
            <person name="King R."/>
        </authorList>
    </citation>
    <scope>NUCLEOTIDE SEQUENCE</scope>
</reference>
<evidence type="ECO:0000259" key="5">
    <source>
        <dbReference type="Pfam" id="PF01363"/>
    </source>
</evidence>
<keyword evidence="7" id="KW-1185">Reference proteome</keyword>
<evidence type="ECO:0000256" key="4">
    <source>
        <dbReference type="SAM" id="MobiDB-lite"/>
    </source>
</evidence>
<evidence type="ECO:0000256" key="1">
    <source>
        <dbReference type="ARBA" id="ARBA00022723"/>
    </source>
</evidence>
<dbReference type="CDD" id="cd00065">
    <property type="entry name" value="FYVE_like_SF"/>
    <property type="match status" value="1"/>
</dbReference>
<protein>
    <recommendedName>
        <fullName evidence="5">FYVE zinc finger domain-containing protein</fullName>
    </recommendedName>
</protein>
<keyword evidence="3" id="KW-0862">Zinc</keyword>
<feature type="domain" description="FYVE zinc finger" evidence="5">
    <location>
        <begin position="2"/>
        <end position="56"/>
    </location>
</feature>